<dbReference type="Proteomes" id="UP001280121">
    <property type="component" value="Unassembled WGS sequence"/>
</dbReference>
<keyword evidence="3" id="KW-1185">Reference proteome</keyword>
<comment type="caution">
    <text evidence="2">The sequence shown here is derived from an EMBL/GenBank/DDBJ whole genome shotgun (WGS) entry which is preliminary data.</text>
</comment>
<reference evidence="2" key="1">
    <citation type="journal article" date="2023" name="Plant J.">
        <title>Genome sequences and population genomics provide insights into the demographic history, inbreeding, and mutation load of two 'living fossil' tree species of Dipteronia.</title>
        <authorList>
            <person name="Feng Y."/>
            <person name="Comes H.P."/>
            <person name="Chen J."/>
            <person name="Zhu S."/>
            <person name="Lu R."/>
            <person name="Zhang X."/>
            <person name="Li P."/>
            <person name="Qiu J."/>
            <person name="Olsen K.M."/>
            <person name="Qiu Y."/>
        </authorList>
    </citation>
    <scope>NUCLEOTIDE SEQUENCE</scope>
    <source>
        <strain evidence="2">KIB01</strain>
    </source>
</reference>
<accession>A0AAE0CLL4</accession>
<evidence type="ECO:0000313" key="3">
    <source>
        <dbReference type="Proteomes" id="UP001280121"/>
    </source>
</evidence>
<feature type="domain" description="RNase H type-1" evidence="1">
    <location>
        <begin position="19"/>
        <end position="106"/>
    </location>
</feature>
<dbReference type="EMBL" id="JANJYI010000003">
    <property type="protein sequence ID" value="KAK2655690.1"/>
    <property type="molecule type" value="Genomic_DNA"/>
</dbReference>
<dbReference type="InterPro" id="IPR012337">
    <property type="entry name" value="RNaseH-like_sf"/>
</dbReference>
<gene>
    <name evidence="2" type="ORF">Ddye_008742</name>
</gene>
<dbReference type="GO" id="GO:0004523">
    <property type="term" value="F:RNA-DNA hybrid ribonuclease activity"/>
    <property type="evidence" value="ECO:0007669"/>
    <property type="project" value="InterPro"/>
</dbReference>
<dbReference type="AlphaFoldDB" id="A0AAE0CLL4"/>
<protein>
    <recommendedName>
        <fullName evidence="1">RNase H type-1 domain-containing protein</fullName>
    </recommendedName>
</protein>
<evidence type="ECO:0000259" key="1">
    <source>
        <dbReference type="Pfam" id="PF13456"/>
    </source>
</evidence>
<sequence length="128" mass="13699">MPRSLNSIVDSLAKASSAARGVMDSSSTEVHAILRVCQLVSSNQVLVGSNISIISDSKFAVSWIKCEDFGNLKLVQLVYDIRHLFEGFIEFKPWSSNSIVDSLAKASSAARGDGLEWGGLNCFAGACV</sequence>
<dbReference type="InterPro" id="IPR002156">
    <property type="entry name" value="RNaseH_domain"/>
</dbReference>
<dbReference type="SUPFAM" id="SSF53098">
    <property type="entry name" value="Ribonuclease H-like"/>
    <property type="match status" value="1"/>
</dbReference>
<name>A0AAE0CLL4_9ROSI</name>
<dbReference type="GO" id="GO:0003676">
    <property type="term" value="F:nucleic acid binding"/>
    <property type="evidence" value="ECO:0007669"/>
    <property type="project" value="InterPro"/>
</dbReference>
<evidence type="ECO:0000313" key="2">
    <source>
        <dbReference type="EMBL" id="KAK2655690.1"/>
    </source>
</evidence>
<organism evidence="2 3">
    <name type="scientific">Dipteronia dyeriana</name>
    <dbReference type="NCBI Taxonomy" id="168575"/>
    <lineage>
        <taxon>Eukaryota</taxon>
        <taxon>Viridiplantae</taxon>
        <taxon>Streptophyta</taxon>
        <taxon>Embryophyta</taxon>
        <taxon>Tracheophyta</taxon>
        <taxon>Spermatophyta</taxon>
        <taxon>Magnoliopsida</taxon>
        <taxon>eudicotyledons</taxon>
        <taxon>Gunneridae</taxon>
        <taxon>Pentapetalae</taxon>
        <taxon>rosids</taxon>
        <taxon>malvids</taxon>
        <taxon>Sapindales</taxon>
        <taxon>Sapindaceae</taxon>
        <taxon>Hippocastanoideae</taxon>
        <taxon>Acereae</taxon>
        <taxon>Dipteronia</taxon>
    </lineage>
</organism>
<dbReference type="InterPro" id="IPR036397">
    <property type="entry name" value="RNaseH_sf"/>
</dbReference>
<dbReference type="Gene3D" id="3.30.420.10">
    <property type="entry name" value="Ribonuclease H-like superfamily/Ribonuclease H"/>
    <property type="match status" value="1"/>
</dbReference>
<proteinExistence type="predicted"/>
<dbReference type="Pfam" id="PF13456">
    <property type="entry name" value="RVT_3"/>
    <property type="match status" value="1"/>
</dbReference>